<dbReference type="Proteomes" id="UP001189429">
    <property type="component" value="Unassembled WGS sequence"/>
</dbReference>
<feature type="coiled-coil region" evidence="1">
    <location>
        <begin position="198"/>
        <end position="225"/>
    </location>
</feature>
<feature type="compositionally biased region" description="Low complexity" evidence="2">
    <location>
        <begin position="314"/>
        <end position="328"/>
    </location>
</feature>
<reference evidence="3" key="1">
    <citation type="submission" date="2023-10" db="EMBL/GenBank/DDBJ databases">
        <authorList>
            <person name="Chen Y."/>
            <person name="Shah S."/>
            <person name="Dougan E. K."/>
            <person name="Thang M."/>
            <person name="Chan C."/>
        </authorList>
    </citation>
    <scope>NUCLEOTIDE SEQUENCE [LARGE SCALE GENOMIC DNA]</scope>
</reference>
<feature type="coiled-coil region" evidence="1">
    <location>
        <begin position="69"/>
        <end position="96"/>
    </location>
</feature>
<organism evidence="3 4">
    <name type="scientific">Prorocentrum cordatum</name>
    <dbReference type="NCBI Taxonomy" id="2364126"/>
    <lineage>
        <taxon>Eukaryota</taxon>
        <taxon>Sar</taxon>
        <taxon>Alveolata</taxon>
        <taxon>Dinophyceae</taxon>
        <taxon>Prorocentrales</taxon>
        <taxon>Prorocentraceae</taxon>
        <taxon>Prorocentrum</taxon>
    </lineage>
</organism>
<evidence type="ECO:0000313" key="4">
    <source>
        <dbReference type="Proteomes" id="UP001189429"/>
    </source>
</evidence>
<accession>A0ABN9S8B3</accession>
<evidence type="ECO:0000256" key="2">
    <source>
        <dbReference type="SAM" id="MobiDB-lite"/>
    </source>
</evidence>
<feature type="region of interest" description="Disordered" evidence="2">
    <location>
        <begin position="303"/>
        <end position="342"/>
    </location>
</feature>
<evidence type="ECO:0008006" key="5">
    <source>
        <dbReference type="Google" id="ProtNLM"/>
    </source>
</evidence>
<proteinExistence type="predicted"/>
<evidence type="ECO:0000313" key="3">
    <source>
        <dbReference type="EMBL" id="CAK0828119.1"/>
    </source>
</evidence>
<keyword evidence="4" id="KW-1185">Reference proteome</keyword>
<feature type="compositionally biased region" description="Basic and acidic residues" evidence="2">
    <location>
        <begin position="303"/>
        <end position="313"/>
    </location>
</feature>
<gene>
    <name evidence="3" type="ORF">PCOR1329_LOCUS27443</name>
</gene>
<comment type="caution">
    <text evidence="3">The sequence shown here is derived from an EMBL/GenBank/DDBJ whole genome shotgun (WGS) entry which is preliminary data.</text>
</comment>
<sequence>MAPPKLQSGHTKQRVAWSQQWHCRFCWAPSGARWWNHAELVSCKQCQRSKGQCFHSNRVPNVPSVSSKEKTAAAELRKLQSELKQAQSEVVKLKAAGRVAAPAPDPFGMAVDSGAALVQLEAEVESDRAKELRDLLDQTEGVSDSSGGLQEMRRKYAEELEQLRVKRMGSRPLPVQMQQPSQQIKGLERKAEAKRAGVAKLLGQVRELQSQHDEAATELGTIQSEIAVLEAQRAEVALQFPQPATVIEGVKASLDSVLPSVQMSAEQMVQVLGTFGADEEAAKDLHRAVGRVRAAAVKANAERQAELERRQAEAARGSAPPTGGAAPGTPIPEPGGVQRPAGSRAFRLPTAAGVGADTPEVLQAFLQAMGQAVPAEEADLREAAKRFADGLESFAKRQRLEAPEAAAVA</sequence>
<dbReference type="EMBL" id="CAUYUJ010009953">
    <property type="protein sequence ID" value="CAK0828119.1"/>
    <property type="molecule type" value="Genomic_DNA"/>
</dbReference>
<evidence type="ECO:0000256" key="1">
    <source>
        <dbReference type="SAM" id="Coils"/>
    </source>
</evidence>
<name>A0ABN9S8B3_9DINO</name>
<protein>
    <recommendedName>
        <fullName evidence="5">RanBP2-type domain-containing protein</fullName>
    </recommendedName>
</protein>
<keyword evidence="1" id="KW-0175">Coiled coil</keyword>